<proteinExistence type="predicted"/>
<feature type="chain" id="PRO_5031387219" description="DUF4142 domain-containing protein" evidence="1">
    <location>
        <begin position="24"/>
        <end position="204"/>
    </location>
</feature>
<sequence length="204" mass="21315">MTKKFLILGLAPMLALGACGGTADTGVDNGVMATNDTMTDGSMMGGAMADNAMMGDNAMMADANASPDQRFVNTVGASDYYEVEAGKLAQSKATSQGLKDFGAMMVEQHTASTEKLKAAAATATPAIVPNPELNAEQEANLEALRNAEGVAFDTLYKTQQVAAHEKALATLKDYAANGDVRPLTAFATQTESVVQTHLDRISKM</sequence>
<reference evidence="3 4" key="1">
    <citation type="journal article" date="2015" name="Int. J. Syst. Evol. Microbiol.">
        <title>Sphingomonas hengshuiensis sp. nov., isolated from lake wetland.</title>
        <authorList>
            <person name="Wei S."/>
            <person name="Wang T."/>
            <person name="Liu H."/>
            <person name="Zhang C."/>
            <person name="Guo J."/>
            <person name="Wang Q."/>
            <person name="Liang K."/>
            <person name="Zhang Z."/>
        </authorList>
    </citation>
    <scope>NUCLEOTIDE SEQUENCE [LARGE SCALE GENOMIC DNA]</scope>
    <source>
        <strain evidence="3 4">WHSC-8</strain>
    </source>
</reference>
<dbReference type="Proteomes" id="UP000032300">
    <property type="component" value="Chromosome"/>
</dbReference>
<dbReference type="RefSeq" id="WP_044333411.1">
    <property type="nucleotide sequence ID" value="NZ_CP010836.1"/>
</dbReference>
<accession>A0A7U4LFU3</accession>
<dbReference type="PROSITE" id="PS51257">
    <property type="entry name" value="PROKAR_LIPOPROTEIN"/>
    <property type="match status" value="1"/>
</dbReference>
<keyword evidence="1" id="KW-0732">Signal</keyword>
<evidence type="ECO:0000313" key="4">
    <source>
        <dbReference type="Proteomes" id="UP000032300"/>
    </source>
</evidence>
<feature type="domain" description="DUF4142" evidence="2">
    <location>
        <begin position="68"/>
        <end position="203"/>
    </location>
</feature>
<name>A0A7U4LFU3_9SPHN</name>
<keyword evidence="4" id="KW-1185">Reference proteome</keyword>
<organism evidence="3 4">
    <name type="scientific">Sphingomonas hengshuiensis</name>
    <dbReference type="NCBI Taxonomy" id="1609977"/>
    <lineage>
        <taxon>Bacteria</taxon>
        <taxon>Pseudomonadati</taxon>
        <taxon>Pseudomonadota</taxon>
        <taxon>Alphaproteobacteria</taxon>
        <taxon>Sphingomonadales</taxon>
        <taxon>Sphingomonadaceae</taxon>
        <taxon>Sphingomonas</taxon>
    </lineage>
</organism>
<evidence type="ECO:0000256" key="1">
    <source>
        <dbReference type="SAM" id="SignalP"/>
    </source>
</evidence>
<feature type="signal peptide" evidence="1">
    <location>
        <begin position="1"/>
        <end position="23"/>
    </location>
</feature>
<dbReference type="PANTHER" id="PTHR38593:SF1">
    <property type="entry name" value="BLR2558 PROTEIN"/>
    <property type="match status" value="1"/>
</dbReference>
<gene>
    <name evidence="3" type="ORF">TS85_15435</name>
</gene>
<dbReference type="Gene3D" id="1.20.1260.10">
    <property type="match status" value="1"/>
</dbReference>
<dbReference type="EMBL" id="CP010836">
    <property type="protein sequence ID" value="AJP72879.1"/>
    <property type="molecule type" value="Genomic_DNA"/>
</dbReference>
<dbReference type="OrthoDB" id="8005547at2"/>
<dbReference type="InterPro" id="IPR025419">
    <property type="entry name" value="DUF4142"/>
</dbReference>
<dbReference type="InterPro" id="IPR012347">
    <property type="entry name" value="Ferritin-like"/>
</dbReference>
<evidence type="ECO:0000313" key="3">
    <source>
        <dbReference type="EMBL" id="AJP72879.1"/>
    </source>
</evidence>
<protein>
    <recommendedName>
        <fullName evidence="2">DUF4142 domain-containing protein</fullName>
    </recommendedName>
</protein>
<dbReference type="PANTHER" id="PTHR38593">
    <property type="entry name" value="BLR2558 PROTEIN"/>
    <property type="match status" value="1"/>
</dbReference>
<dbReference type="AlphaFoldDB" id="A0A7U4LFU3"/>
<evidence type="ECO:0000259" key="2">
    <source>
        <dbReference type="Pfam" id="PF13628"/>
    </source>
</evidence>
<dbReference type="KEGG" id="sphi:TS85_15435"/>
<reference evidence="3 4" key="2">
    <citation type="submission" date="2015-02" db="EMBL/GenBank/DDBJ databases">
        <title>The complete genome of Sphingomonas hengshuiensis sp. WHSC-8 isolated from soil of Hengshui Lake.</title>
        <authorList>
            <person name="Wei S."/>
            <person name="Guo J."/>
            <person name="Su C."/>
            <person name="Wu R."/>
            <person name="Zhang Z."/>
            <person name="Liang K."/>
            <person name="Li H."/>
            <person name="Wang T."/>
            <person name="Liu H."/>
            <person name="Zhang C."/>
            <person name="Li Z."/>
            <person name="Wang Q."/>
            <person name="Meng J."/>
        </authorList>
    </citation>
    <scope>NUCLEOTIDE SEQUENCE [LARGE SCALE GENOMIC DNA]</scope>
    <source>
        <strain evidence="3 4">WHSC-8</strain>
    </source>
</reference>
<dbReference type="Pfam" id="PF13628">
    <property type="entry name" value="DUF4142"/>
    <property type="match status" value="1"/>
</dbReference>